<proteinExistence type="inferred from homology"/>
<dbReference type="SFLD" id="SFLDS00003">
    <property type="entry name" value="Haloacid_Dehalogenase"/>
    <property type="match status" value="1"/>
</dbReference>
<dbReference type="NCBIfam" id="TIGR01548">
    <property type="entry name" value="HAD-SF-IA-hyp1"/>
    <property type="match status" value="1"/>
</dbReference>
<dbReference type="InterPro" id="IPR006438">
    <property type="entry name" value="HAD-SF_TIGR01548"/>
</dbReference>
<organism evidence="2 3">
    <name type="scientific">Haloarcula terrestris</name>
    <dbReference type="NCBI Taxonomy" id="2950533"/>
    <lineage>
        <taxon>Archaea</taxon>
        <taxon>Methanobacteriati</taxon>
        <taxon>Methanobacteriota</taxon>
        <taxon>Stenosarchaea group</taxon>
        <taxon>Halobacteria</taxon>
        <taxon>Halobacteriales</taxon>
        <taxon>Haloarculaceae</taxon>
        <taxon>Haloarcula</taxon>
    </lineage>
</organism>
<dbReference type="Proteomes" id="UP001253439">
    <property type="component" value="Unassembled WGS sequence"/>
</dbReference>
<dbReference type="Pfam" id="PF00702">
    <property type="entry name" value="Hydrolase"/>
    <property type="match status" value="1"/>
</dbReference>
<dbReference type="RefSeq" id="WP_310894454.1">
    <property type="nucleotide sequence ID" value="NZ_JAMQOM010000001.1"/>
</dbReference>
<dbReference type="PANTHER" id="PTHR43434">
    <property type="entry name" value="PHOSPHOGLYCOLATE PHOSPHATASE"/>
    <property type="match status" value="1"/>
</dbReference>
<comment type="caution">
    <text evidence="2">The sequence shown here is derived from an EMBL/GenBank/DDBJ whole genome shotgun (WGS) entry which is preliminary data.</text>
</comment>
<dbReference type="Gene3D" id="3.40.50.1000">
    <property type="entry name" value="HAD superfamily/HAD-like"/>
    <property type="match status" value="1"/>
</dbReference>
<keyword evidence="3" id="KW-1185">Reference proteome</keyword>
<name>A0AAE4JH21_9EURY</name>
<keyword evidence="2" id="KW-0378">Hydrolase</keyword>
<dbReference type="AlphaFoldDB" id="A0AAE4JH21"/>
<evidence type="ECO:0000313" key="3">
    <source>
        <dbReference type="Proteomes" id="UP001253439"/>
    </source>
</evidence>
<dbReference type="InterPro" id="IPR050155">
    <property type="entry name" value="HAD-like_hydrolase_sf"/>
</dbReference>
<evidence type="ECO:0000313" key="2">
    <source>
        <dbReference type="EMBL" id="MDS0219741.1"/>
    </source>
</evidence>
<comment type="similarity">
    <text evidence="1">Belongs to the HAD-like hydrolase superfamily.</text>
</comment>
<dbReference type="CDD" id="cd01427">
    <property type="entry name" value="HAD_like"/>
    <property type="match status" value="1"/>
</dbReference>
<reference evidence="2 3" key="1">
    <citation type="submission" date="2022-06" db="EMBL/GenBank/DDBJ databases">
        <title>Haloarcula sp. a new haloarchaeum isolate from saline soil.</title>
        <authorList>
            <person name="Strakova D."/>
            <person name="Galisteo C."/>
            <person name="Sanchez-Porro C."/>
            <person name="Ventosa A."/>
        </authorList>
    </citation>
    <scope>NUCLEOTIDE SEQUENCE [LARGE SCALE GENOMIC DNA]</scope>
    <source>
        <strain evidence="2 3">S1AR25-5A</strain>
    </source>
</reference>
<dbReference type="EMBL" id="JAMQOM010000001">
    <property type="protein sequence ID" value="MDS0219741.1"/>
    <property type="molecule type" value="Genomic_DNA"/>
</dbReference>
<dbReference type="SUPFAM" id="SSF56784">
    <property type="entry name" value="HAD-like"/>
    <property type="match status" value="1"/>
</dbReference>
<dbReference type="PANTHER" id="PTHR43434:SF1">
    <property type="entry name" value="PHOSPHOGLYCOLATE PHOSPHATASE"/>
    <property type="match status" value="1"/>
</dbReference>
<dbReference type="InterPro" id="IPR006439">
    <property type="entry name" value="HAD-SF_hydro_IA"/>
</dbReference>
<dbReference type="NCBIfam" id="TIGR01549">
    <property type="entry name" value="HAD-SF-IA-v1"/>
    <property type="match status" value="1"/>
</dbReference>
<dbReference type="InterPro" id="IPR036412">
    <property type="entry name" value="HAD-like_sf"/>
</dbReference>
<dbReference type="InterPro" id="IPR023214">
    <property type="entry name" value="HAD_sf"/>
</dbReference>
<sequence>MQVDAVVLDIDGVLVDVADSYRRAIVESIDRVYGDTIEKAAVQQFKDAGGFNNDWELTDAAALFVLAGRESAVSDLAAFTDAIAERGGGLDAAEAVVRDLLDDSVESRVFDAWDPEQLRDVFQALYLGTDLYRDIEGGEPPFDAPGYIHDEPLLVDDETLTDLQERFAVGVVTGRPAAEADIALERVGLDLPPEHRFTMDDWEEGKPHPAALMTLAERFDAERVAFAGDTLDDVATAVNADEADDDRVYYGIGVLTGGLTGDAGRRTFANNGASAVVESVTDLPDLLDAA</sequence>
<gene>
    <name evidence="2" type="ORF">NDI54_00045</name>
</gene>
<evidence type="ECO:0000256" key="1">
    <source>
        <dbReference type="ARBA" id="ARBA00007958"/>
    </source>
</evidence>
<accession>A0AAE4JH21</accession>
<dbReference type="GO" id="GO:0006281">
    <property type="term" value="P:DNA repair"/>
    <property type="evidence" value="ECO:0007669"/>
    <property type="project" value="TreeGrafter"/>
</dbReference>
<protein>
    <submittedName>
        <fullName evidence="2">TIGR01548 family HAD-type hydrolase</fullName>
    </submittedName>
</protein>
<dbReference type="SFLD" id="SFLDG01129">
    <property type="entry name" value="C1.5:_HAD__Beta-PGM__Phosphata"/>
    <property type="match status" value="1"/>
</dbReference>
<dbReference type="GO" id="GO:0008967">
    <property type="term" value="F:phosphoglycolate phosphatase activity"/>
    <property type="evidence" value="ECO:0007669"/>
    <property type="project" value="TreeGrafter"/>
</dbReference>